<dbReference type="InterPro" id="IPR032675">
    <property type="entry name" value="LRR_dom_sf"/>
</dbReference>
<comment type="caution">
    <text evidence="1">The sequence shown here is derived from an EMBL/GenBank/DDBJ whole genome shotgun (WGS) entry which is preliminary data.</text>
</comment>
<protein>
    <submittedName>
        <fullName evidence="1">Uncharacterized protein</fullName>
    </submittedName>
</protein>
<evidence type="ECO:0000313" key="2">
    <source>
        <dbReference type="Proteomes" id="UP000886998"/>
    </source>
</evidence>
<accession>A0A8X6YYY8</accession>
<proteinExistence type="predicted"/>
<dbReference type="Proteomes" id="UP000886998">
    <property type="component" value="Unassembled WGS sequence"/>
</dbReference>
<evidence type="ECO:0000313" key="1">
    <source>
        <dbReference type="EMBL" id="GFY80191.1"/>
    </source>
</evidence>
<dbReference type="OrthoDB" id="676979at2759"/>
<organism evidence="1 2">
    <name type="scientific">Trichonephila inaurata madagascariensis</name>
    <dbReference type="NCBI Taxonomy" id="2747483"/>
    <lineage>
        <taxon>Eukaryota</taxon>
        <taxon>Metazoa</taxon>
        <taxon>Ecdysozoa</taxon>
        <taxon>Arthropoda</taxon>
        <taxon>Chelicerata</taxon>
        <taxon>Arachnida</taxon>
        <taxon>Araneae</taxon>
        <taxon>Araneomorphae</taxon>
        <taxon>Entelegynae</taxon>
        <taxon>Araneoidea</taxon>
        <taxon>Nephilidae</taxon>
        <taxon>Trichonephila</taxon>
        <taxon>Trichonephila inaurata</taxon>
    </lineage>
</organism>
<reference evidence="1" key="1">
    <citation type="submission" date="2020-08" db="EMBL/GenBank/DDBJ databases">
        <title>Multicomponent nature underlies the extraordinary mechanical properties of spider dragline silk.</title>
        <authorList>
            <person name="Kono N."/>
            <person name="Nakamura H."/>
            <person name="Mori M."/>
            <person name="Yoshida Y."/>
            <person name="Ohtoshi R."/>
            <person name="Malay A.D."/>
            <person name="Moran D.A.P."/>
            <person name="Tomita M."/>
            <person name="Numata K."/>
            <person name="Arakawa K."/>
        </authorList>
    </citation>
    <scope>NUCLEOTIDE SEQUENCE</scope>
</reference>
<sequence>MLVLSEKKKLILGDKREKKSRSLIPFSRAMNLVWLITLVHLLVVKTSSVNHTSCQFFRMRYGSVENSAVCQGEFLQIDSLKEALQGITENINTFEFKNVTIDALPDDLFGEMQNATIKKIIFSYSSVELLNAPLNAYSPFKSVEDTLESLEIYDSSSVFAWNISILTSLKKLTTFVVENSEFFEMKALFGKFTTLKFIQFVSSNIKWIHSHAFKNNKNLSICSLANNYISHVERSMFPKPAMHLWSLDLRYVVHLLSIFNYACSKLEKKLCFLTV</sequence>
<dbReference type="AlphaFoldDB" id="A0A8X6YYY8"/>
<name>A0A8X6YYY8_9ARAC</name>
<dbReference type="SUPFAM" id="SSF52058">
    <property type="entry name" value="L domain-like"/>
    <property type="match status" value="1"/>
</dbReference>
<dbReference type="EMBL" id="BMAV01023860">
    <property type="protein sequence ID" value="GFY80191.1"/>
    <property type="molecule type" value="Genomic_DNA"/>
</dbReference>
<dbReference type="Gene3D" id="3.80.10.10">
    <property type="entry name" value="Ribonuclease Inhibitor"/>
    <property type="match status" value="1"/>
</dbReference>
<keyword evidence="2" id="KW-1185">Reference proteome</keyword>
<gene>
    <name evidence="1" type="primary">NCL1_27505</name>
    <name evidence="1" type="ORF">TNIN_311231</name>
</gene>